<dbReference type="PRINTS" id="PR00035">
    <property type="entry name" value="HTHGNTR"/>
</dbReference>
<dbReference type="InterPro" id="IPR036388">
    <property type="entry name" value="WH-like_DNA-bd_sf"/>
</dbReference>
<dbReference type="SUPFAM" id="SSF46785">
    <property type="entry name" value="Winged helix' DNA-binding domain"/>
    <property type="match status" value="1"/>
</dbReference>
<reference evidence="6" key="1">
    <citation type="journal article" date="2019" name="Int. J. Syst. Evol. Microbiol.">
        <title>The Global Catalogue of Microorganisms (GCM) 10K type strain sequencing project: providing services to taxonomists for standard genome sequencing and annotation.</title>
        <authorList>
            <consortium name="The Broad Institute Genomics Platform"/>
            <consortium name="The Broad Institute Genome Sequencing Center for Infectious Disease"/>
            <person name="Wu L."/>
            <person name="Ma J."/>
        </authorList>
    </citation>
    <scope>NUCLEOTIDE SEQUENCE [LARGE SCALE GENOMIC DNA]</scope>
    <source>
        <strain evidence="6">CCUG 57942</strain>
    </source>
</reference>
<dbReference type="PANTHER" id="PTHR30146:SF109">
    <property type="entry name" value="HTH-TYPE TRANSCRIPTIONAL REGULATOR GALS"/>
    <property type="match status" value="1"/>
</dbReference>
<feature type="domain" description="HTH gntR-type" evidence="4">
    <location>
        <begin position="13"/>
        <end position="71"/>
    </location>
</feature>
<dbReference type="SMART" id="SM00345">
    <property type="entry name" value="HTH_GNTR"/>
    <property type="match status" value="1"/>
</dbReference>
<organism evidence="5 6">
    <name type="scientific">Rubritalea tangerina</name>
    <dbReference type="NCBI Taxonomy" id="430798"/>
    <lineage>
        <taxon>Bacteria</taxon>
        <taxon>Pseudomonadati</taxon>
        <taxon>Verrucomicrobiota</taxon>
        <taxon>Verrucomicrobiia</taxon>
        <taxon>Verrucomicrobiales</taxon>
        <taxon>Rubritaleaceae</taxon>
        <taxon>Rubritalea</taxon>
    </lineage>
</organism>
<gene>
    <name evidence="5" type="ORF">ACFSW8_05180</name>
</gene>
<dbReference type="Gene3D" id="3.40.50.2300">
    <property type="match status" value="2"/>
</dbReference>
<dbReference type="PANTHER" id="PTHR30146">
    <property type="entry name" value="LACI-RELATED TRANSCRIPTIONAL REPRESSOR"/>
    <property type="match status" value="1"/>
</dbReference>
<comment type="caution">
    <text evidence="5">The sequence shown here is derived from an EMBL/GenBank/DDBJ whole genome shotgun (WGS) entry which is preliminary data.</text>
</comment>
<dbReference type="InterPro" id="IPR000524">
    <property type="entry name" value="Tscrpt_reg_HTH_GntR"/>
</dbReference>
<dbReference type="InterPro" id="IPR028082">
    <property type="entry name" value="Peripla_BP_I"/>
</dbReference>
<keyword evidence="6" id="KW-1185">Reference proteome</keyword>
<evidence type="ECO:0000313" key="6">
    <source>
        <dbReference type="Proteomes" id="UP001597389"/>
    </source>
</evidence>
<dbReference type="Proteomes" id="UP001597389">
    <property type="component" value="Unassembled WGS sequence"/>
</dbReference>
<dbReference type="InterPro" id="IPR036390">
    <property type="entry name" value="WH_DNA-bd_sf"/>
</dbReference>
<evidence type="ECO:0000256" key="1">
    <source>
        <dbReference type="ARBA" id="ARBA00023015"/>
    </source>
</evidence>
<dbReference type="SUPFAM" id="SSF53822">
    <property type="entry name" value="Periplasmic binding protein-like I"/>
    <property type="match status" value="1"/>
</dbReference>
<name>A0ABW4Z8M1_9BACT</name>
<keyword evidence="2" id="KW-0238">DNA-binding</keyword>
<evidence type="ECO:0000259" key="4">
    <source>
        <dbReference type="SMART" id="SM00345"/>
    </source>
</evidence>
<dbReference type="Pfam" id="PF13377">
    <property type="entry name" value="Peripla_BP_3"/>
    <property type="match status" value="1"/>
</dbReference>
<dbReference type="Pfam" id="PF00392">
    <property type="entry name" value="GntR"/>
    <property type="match status" value="1"/>
</dbReference>
<dbReference type="RefSeq" id="WP_377090468.1">
    <property type="nucleotide sequence ID" value="NZ_JBHSJL010000014.1"/>
</dbReference>
<keyword evidence="1" id="KW-0805">Transcription regulation</keyword>
<dbReference type="Gene3D" id="1.10.10.10">
    <property type="entry name" value="Winged helix-like DNA-binding domain superfamily/Winged helix DNA-binding domain"/>
    <property type="match status" value="1"/>
</dbReference>
<dbReference type="EMBL" id="JBHUJB010000021">
    <property type="protein sequence ID" value="MFD2158283.1"/>
    <property type="molecule type" value="Genomic_DNA"/>
</dbReference>
<proteinExistence type="predicted"/>
<protein>
    <submittedName>
        <fullName evidence="5">Substrate-binding domain-containing protein</fullName>
    </submittedName>
</protein>
<sequence>MQAPKKISLATQAAEILRQQILDGKFADILPGETPLSTSLRVSRKTIREALTILEGEKLISPAEPGKRRSITLPKSHTKTPAQELEVIRILLPQPLKQMHASAQHLFTSLIQHLPALEENIYFHNLPYTSAKLDIRPRIEELIKSHRATLWIVYELNSEVAEVMRANNKQVIACGGNVKAEFPVVAYDSASATSHAINKLLLNGHRRIVRPLTHHAQSSTHMEEVMLKAGIPVQKEFNFPHYQGSTESLQKLLHRLFLHPNPPTAFITSGPKELITLITWLASRKLSIPEDVSLLHIGSDPLLEAFVPKIGYYSTRGGPLIREIARLSTIALENPSKKLNHKFFFMDYEPGESIRNISI</sequence>
<keyword evidence="3" id="KW-0804">Transcription</keyword>
<dbReference type="InterPro" id="IPR046335">
    <property type="entry name" value="LacI/GalR-like_sensor"/>
</dbReference>
<evidence type="ECO:0000313" key="5">
    <source>
        <dbReference type="EMBL" id="MFD2158283.1"/>
    </source>
</evidence>
<accession>A0ABW4Z8M1</accession>
<evidence type="ECO:0000256" key="3">
    <source>
        <dbReference type="ARBA" id="ARBA00023163"/>
    </source>
</evidence>
<evidence type="ECO:0000256" key="2">
    <source>
        <dbReference type="ARBA" id="ARBA00023125"/>
    </source>
</evidence>
<dbReference type="CDD" id="cd07377">
    <property type="entry name" value="WHTH_GntR"/>
    <property type="match status" value="1"/>
</dbReference>